<keyword evidence="3" id="KW-1185">Reference proteome</keyword>
<sequence>MLKSGHDLVEGTVIPESAFRDLAQYYHGHRDGTEFSVDIQMRIVEHADEPLRTLWITYDRSLDTKMTYHGRFKKDDETKTEKAMQTGETLDDEQSSSDDGEKSQWEESFDSQFDSAVTRAKTTRPCASWENVLMELSSWHTIRKIQKSQGFLLTGGYLMSTRKYSVRDTHSPHTPATLSSKYSTREQTITTFKSPRTGMGLFEYIELDASMPETESNRYSDKLPVRRQTFCGNLDYAASELLTGREYDGPPRISGSCYVIRRESIYNIMYTRHFARVTMGCSARVKQRIGYEVKIGGSVIWLTPTLETSLHFLLNLENAGGHWYELFVTTYETDLTAMVQACYIFYQLSNYMLKMQAVESQ</sequence>
<evidence type="ECO:0000313" key="3">
    <source>
        <dbReference type="Proteomes" id="UP000789572"/>
    </source>
</evidence>
<dbReference type="Proteomes" id="UP000789572">
    <property type="component" value="Unassembled WGS sequence"/>
</dbReference>
<evidence type="ECO:0000313" key="2">
    <source>
        <dbReference type="EMBL" id="CAG8557636.1"/>
    </source>
</evidence>
<organism evidence="2 3">
    <name type="scientific">Paraglomus occultum</name>
    <dbReference type="NCBI Taxonomy" id="144539"/>
    <lineage>
        <taxon>Eukaryota</taxon>
        <taxon>Fungi</taxon>
        <taxon>Fungi incertae sedis</taxon>
        <taxon>Mucoromycota</taxon>
        <taxon>Glomeromycotina</taxon>
        <taxon>Glomeromycetes</taxon>
        <taxon>Paraglomerales</taxon>
        <taxon>Paraglomeraceae</taxon>
        <taxon>Paraglomus</taxon>
    </lineage>
</organism>
<gene>
    <name evidence="2" type="ORF">POCULU_LOCUS5347</name>
</gene>
<feature type="compositionally biased region" description="Acidic residues" evidence="1">
    <location>
        <begin position="89"/>
        <end position="98"/>
    </location>
</feature>
<accession>A0A9N9BB70</accession>
<feature type="region of interest" description="Disordered" evidence="1">
    <location>
        <begin position="76"/>
        <end position="111"/>
    </location>
</feature>
<dbReference type="OrthoDB" id="10252171at2759"/>
<comment type="caution">
    <text evidence="2">The sequence shown here is derived from an EMBL/GenBank/DDBJ whole genome shotgun (WGS) entry which is preliminary data.</text>
</comment>
<dbReference type="AlphaFoldDB" id="A0A9N9BB70"/>
<proteinExistence type="predicted"/>
<protein>
    <submittedName>
        <fullName evidence="2">5137_t:CDS:1</fullName>
    </submittedName>
</protein>
<evidence type="ECO:0000256" key="1">
    <source>
        <dbReference type="SAM" id="MobiDB-lite"/>
    </source>
</evidence>
<dbReference type="EMBL" id="CAJVPJ010000806">
    <property type="protein sequence ID" value="CAG8557636.1"/>
    <property type="molecule type" value="Genomic_DNA"/>
</dbReference>
<name>A0A9N9BB70_9GLOM</name>
<reference evidence="2" key="1">
    <citation type="submission" date="2021-06" db="EMBL/GenBank/DDBJ databases">
        <authorList>
            <person name="Kallberg Y."/>
            <person name="Tangrot J."/>
            <person name="Rosling A."/>
        </authorList>
    </citation>
    <scope>NUCLEOTIDE SEQUENCE</scope>
    <source>
        <strain evidence="2">IA702</strain>
    </source>
</reference>